<feature type="domain" description="EamA" evidence="6">
    <location>
        <begin position="5"/>
        <end position="135"/>
    </location>
</feature>
<name>A0A382BBT0_9ZZZZ</name>
<proteinExistence type="predicted"/>
<evidence type="ECO:0000256" key="5">
    <source>
        <dbReference type="SAM" id="Phobius"/>
    </source>
</evidence>
<dbReference type="PANTHER" id="PTHR32322:SF2">
    <property type="entry name" value="EAMA DOMAIN-CONTAINING PROTEIN"/>
    <property type="match status" value="1"/>
</dbReference>
<dbReference type="EMBL" id="UINC01029094">
    <property type="protein sequence ID" value="SVB11246.1"/>
    <property type="molecule type" value="Genomic_DNA"/>
</dbReference>
<feature type="domain" description="EamA" evidence="6">
    <location>
        <begin position="145"/>
        <end position="281"/>
    </location>
</feature>
<feature type="transmembrane region" description="Helical" evidence="5">
    <location>
        <begin position="265"/>
        <end position="281"/>
    </location>
</feature>
<evidence type="ECO:0000256" key="3">
    <source>
        <dbReference type="ARBA" id="ARBA00022989"/>
    </source>
</evidence>
<evidence type="ECO:0000256" key="2">
    <source>
        <dbReference type="ARBA" id="ARBA00022692"/>
    </source>
</evidence>
<gene>
    <name evidence="7" type="ORF">METZ01_LOCUS164100</name>
</gene>
<evidence type="ECO:0000256" key="1">
    <source>
        <dbReference type="ARBA" id="ARBA00004141"/>
    </source>
</evidence>
<accession>A0A382BBT0</accession>
<feature type="transmembrane region" description="Helical" evidence="5">
    <location>
        <begin position="175"/>
        <end position="194"/>
    </location>
</feature>
<feature type="transmembrane region" description="Helical" evidence="5">
    <location>
        <begin position="241"/>
        <end position="259"/>
    </location>
</feature>
<keyword evidence="2 5" id="KW-0812">Transmembrane</keyword>
<feature type="transmembrane region" description="Helical" evidence="5">
    <location>
        <begin position="61"/>
        <end position="83"/>
    </location>
</feature>
<protein>
    <recommendedName>
        <fullName evidence="6">EamA domain-containing protein</fullName>
    </recommendedName>
</protein>
<keyword evidence="4 5" id="KW-0472">Membrane</keyword>
<feature type="transmembrane region" description="Helical" evidence="5">
    <location>
        <begin position="89"/>
        <end position="112"/>
    </location>
</feature>
<feature type="transmembrane region" description="Helical" evidence="5">
    <location>
        <begin position="144"/>
        <end position="163"/>
    </location>
</feature>
<reference evidence="7" key="1">
    <citation type="submission" date="2018-05" db="EMBL/GenBank/DDBJ databases">
        <authorList>
            <person name="Lanie J.A."/>
            <person name="Ng W.-L."/>
            <person name="Kazmierczak K.M."/>
            <person name="Andrzejewski T.M."/>
            <person name="Davidsen T.M."/>
            <person name="Wayne K.J."/>
            <person name="Tettelin H."/>
            <person name="Glass J.I."/>
            <person name="Rusch D."/>
            <person name="Podicherti R."/>
            <person name="Tsui H.-C.T."/>
            <person name="Winkler M.E."/>
        </authorList>
    </citation>
    <scope>NUCLEOTIDE SEQUENCE</scope>
</reference>
<dbReference type="InterPro" id="IPR050638">
    <property type="entry name" value="AA-Vitamin_Transporters"/>
</dbReference>
<keyword evidence="3 5" id="KW-1133">Transmembrane helix</keyword>
<dbReference type="GO" id="GO:0016020">
    <property type="term" value="C:membrane"/>
    <property type="evidence" value="ECO:0007669"/>
    <property type="project" value="UniProtKB-SubCell"/>
</dbReference>
<dbReference type="InterPro" id="IPR000620">
    <property type="entry name" value="EamA_dom"/>
</dbReference>
<comment type="subcellular location">
    <subcellularLocation>
        <location evidence="1">Membrane</location>
        <topology evidence="1">Multi-pass membrane protein</topology>
    </subcellularLocation>
</comment>
<dbReference type="SUPFAM" id="SSF103481">
    <property type="entry name" value="Multidrug resistance efflux transporter EmrE"/>
    <property type="match status" value="2"/>
</dbReference>
<organism evidence="7">
    <name type="scientific">marine metagenome</name>
    <dbReference type="NCBI Taxonomy" id="408172"/>
    <lineage>
        <taxon>unclassified sequences</taxon>
        <taxon>metagenomes</taxon>
        <taxon>ecological metagenomes</taxon>
    </lineage>
</organism>
<feature type="transmembrane region" description="Helical" evidence="5">
    <location>
        <begin position="214"/>
        <end position="232"/>
    </location>
</feature>
<feature type="transmembrane region" description="Helical" evidence="5">
    <location>
        <begin position="31"/>
        <end position="49"/>
    </location>
</feature>
<evidence type="ECO:0000256" key="4">
    <source>
        <dbReference type="ARBA" id="ARBA00023136"/>
    </source>
</evidence>
<dbReference type="PANTHER" id="PTHR32322">
    <property type="entry name" value="INNER MEMBRANE TRANSPORTER"/>
    <property type="match status" value="1"/>
</dbReference>
<sequence>MSKKHILLILFVMFLLGSAYPTAKLGLNASIPPILFGAIRMVIVFIFLIPFCKIELPNKKYLLPLLGFSLSMGAGVNLFLYLSVNVATILSPIVIGAQLSIPLAIVCSSIFIGESISYKKWILIITSFIGIILIGFDPKIVDEILGILLICCMAFFYALAQVFSRYLKELDVKFTNAFMGLVGCIVLLILSIFFEGNTVFHLKNINIDAWLMALHHGVLCSLMGHMSMFYLYKFYPVGQVLPFYALFPIFGIILSFFIFGEIPTLIVIIGGIIVITSVFLLQKTR</sequence>
<feature type="transmembrane region" description="Helical" evidence="5">
    <location>
        <begin position="121"/>
        <end position="138"/>
    </location>
</feature>
<evidence type="ECO:0000259" key="6">
    <source>
        <dbReference type="Pfam" id="PF00892"/>
    </source>
</evidence>
<dbReference type="AlphaFoldDB" id="A0A382BBT0"/>
<dbReference type="Pfam" id="PF00892">
    <property type="entry name" value="EamA"/>
    <property type="match status" value="2"/>
</dbReference>
<evidence type="ECO:0000313" key="7">
    <source>
        <dbReference type="EMBL" id="SVB11246.1"/>
    </source>
</evidence>
<dbReference type="InterPro" id="IPR037185">
    <property type="entry name" value="EmrE-like"/>
</dbReference>